<proteinExistence type="predicted"/>
<keyword evidence="2" id="KW-1185">Reference proteome</keyword>
<comment type="caution">
    <text evidence="1">The sequence shown here is derived from an EMBL/GenBank/DDBJ whole genome shotgun (WGS) entry which is preliminary data.</text>
</comment>
<accession>A0ACC6RHA0</accession>
<sequence length="55" mass="5264">MNSMEVVMERFRKVLACLVCAALAGVAGAGLTACSDMNSGGASSSSSGGSSGGGY</sequence>
<gene>
    <name evidence="1" type="ORF">VSR83_12640</name>
</gene>
<dbReference type="Proteomes" id="UP001392318">
    <property type="component" value="Unassembled WGS sequence"/>
</dbReference>
<reference evidence="1" key="1">
    <citation type="submission" date="2024-01" db="EMBL/GenBank/DDBJ databases">
        <title>The diversity of rhizobia nodulating Mimosa spp. in eleven states of Brazil covering several biomes is determined by host plant, location, and edaphic factors.</title>
        <authorList>
            <person name="Rouws L."/>
            <person name="Barauna A."/>
            <person name="Beukes C."/>
            <person name="De Faria S.M."/>
            <person name="Gross E."/>
            <person name="Dos Reis Junior F.B."/>
            <person name="Simon M."/>
            <person name="Maluk M."/>
            <person name="Odee D.W."/>
            <person name="Kenicer G."/>
            <person name="Young J.P.W."/>
            <person name="Reis V.M."/>
            <person name="Zilli J."/>
            <person name="James E.K."/>
        </authorList>
    </citation>
    <scope>NUCLEOTIDE SEQUENCE</scope>
    <source>
        <strain evidence="1">JPY452</strain>
    </source>
</reference>
<name>A0ACC6RHA0_9BURK</name>
<evidence type="ECO:0000313" key="2">
    <source>
        <dbReference type="Proteomes" id="UP001392318"/>
    </source>
</evidence>
<evidence type="ECO:0000313" key="1">
    <source>
        <dbReference type="EMBL" id="MEM5400927.1"/>
    </source>
</evidence>
<organism evidence="1 2">
    <name type="scientific">Paraburkholderia unamae</name>
    <dbReference type="NCBI Taxonomy" id="219649"/>
    <lineage>
        <taxon>Bacteria</taxon>
        <taxon>Pseudomonadati</taxon>
        <taxon>Pseudomonadota</taxon>
        <taxon>Betaproteobacteria</taxon>
        <taxon>Burkholderiales</taxon>
        <taxon>Burkholderiaceae</taxon>
        <taxon>Paraburkholderia</taxon>
    </lineage>
</organism>
<protein>
    <submittedName>
        <fullName evidence="1">Uncharacterized protein</fullName>
    </submittedName>
</protein>
<dbReference type="EMBL" id="JAYMRU010000007">
    <property type="protein sequence ID" value="MEM5400927.1"/>
    <property type="molecule type" value="Genomic_DNA"/>
</dbReference>